<comment type="caution">
    <text evidence="2">The sequence shown here is derived from an EMBL/GenBank/DDBJ whole genome shotgun (WGS) entry which is preliminary data.</text>
</comment>
<feature type="region of interest" description="Disordered" evidence="1">
    <location>
        <begin position="89"/>
        <end position="126"/>
    </location>
</feature>
<evidence type="ECO:0000256" key="1">
    <source>
        <dbReference type="SAM" id="MobiDB-lite"/>
    </source>
</evidence>
<dbReference type="Proteomes" id="UP001323405">
    <property type="component" value="Unassembled WGS sequence"/>
</dbReference>
<reference evidence="2 3" key="1">
    <citation type="journal article" date="2023" name="bioRxiv">
        <title>High-quality genome assemblies of four members of thePodospora anserinaspecies complex.</title>
        <authorList>
            <person name="Ament-Velasquez S.L."/>
            <person name="Vogan A.A."/>
            <person name="Wallerman O."/>
            <person name="Hartmann F."/>
            <person name="Gautier V."/>
            <person name="Silar P."/>
            <person name="Giraud T."/>
            <person name="Johannesson H."/>
        </authorList>
    </citation>
    <scope>NUCLEOTIDE SEQUENCE [LARGE SCALE GENOMIC DNA]</scope>
    <source>
        <strain evidence="2 3">CBS 415.72m</strain>
    </source>
</reference>
<dbReference type="GeneID" id="87902832"/>
<evidence type="ECO:0000313" key="3">
    <source>
        <dbReference type="Proteomes" id="UP001323405"/>
    </source>
</evidence>
<dbReference type="EMBL" id="JAFFHA010000003">
    <property type="protein sequence ID" value="KAK4658078.1"/>
    <property type="molecule type" value="Genomic_DNA"/>
</dbReference>
<accession>A0ABR0GQN3</accession>
<sequence>MTLLSYLGRCSHTQYHHVLWMRVIAKDATTTTTTTTTTIITITTSPTHGPMSHVPRPTARNEVLAFAPATLSRDLSSLSVKPRLLLPTSASGHLPISPMSLHTTSGLQLDKRPKPFHQTLSKGRVG</sequence>
<evidence type="ECO:0000313" key="2">
    <source>
        <dbReference type="EMBL" id="KAK4658078.1"/>
    </source>
</evidence>
<name>A0ABR0GQN3_9PEZI</name>
<protein>
    <submittedName>
        <fullName evidence="2">Uncharacterized protein</fullName>
    </submittedName>
</protein>
<proteinExistence type="predicted"/>
<dbReference type="RefSeq" id="XP_062747050.1">
    <property type="nucleotide sequence ID" value="XM_062883269.1"/>
</dbReference>
<keyword evidence="3" id="KW-1185">Reference proteome</keyword>
<organism evidence="2 3">
    <name type="scientific">Podospora pseudocomata</name>
    <dbReference type="NCBI Taxonomy" id="2093779"/>
    <lineage>
        <taxon>Eukaryota</taxon>
        <taxon>Fungi</taxon>
        <taxon>Dikarya</taxon>
        <taxon>Ascomycota</taxon>
        <taxon>Pezizomycotina</taxon>
        <taxon>Sordariomycetes</taxon>
        <taxon>Sordariomycetidae</taxon>
        <taxon>Sordariales</taxon>
        <taxon>Podosporaceae</taxon>
        <taxon>Podospora</taxon>
    </lineage>
</organism>
<gene>
    <name evidence="2" type="ORF">QC762_0034620</name>
</gene>